<dbReference type="RefSeq" id="WP_248478211.1">
    <property type="nucleotide sequence ID" value="NZ_JALPRF010000003.1"/>
</dbReference>
<proteinExistence type="predicted"/>
<protein>
    <submittedName>
        <fullName evidence="1">Uncharacterized protein</fullName>
    </submittedName>
</protein>
<gene>
    <name evidence="1" type="ORF">M0L20_17170</name>
</gene>
<keyword evidence="2" id="KW-1185">Reference proteome</keyword>
<evidence type="ECO:0000313" key="1">
    <source>
        <dbReference type="EMBL" id="MCK8493600.1"/>
    </source>
</evidence>
<dbReference type="Proteomes" id="UP001202180">
    <property type="component" value="Unassembled WGS sequence"/>
</dbReference>
<accession>A0ABT0HNQ2</accession>
<comment type="caution">
    <text evidence="1">The sequence shown here is derived from an EMBL/GenBank/DDBJ whole genome shotgun (WGS) entry which is preliminary data.</text>
</comment>
<reference evidence="1 2" key="1">
    <citation type="submission" date="2022-04" db="EMBL/GenBank/DDBJ databases">
        <title>Spirosoma sp. strain RP8 genome sequencing and assembly.</title>
        <authorList>
            <person name="Jung Y."/>
        </authorList>
    </citation>
    <scope>NUCLEOTIDE SEQUENCE [LARGE SCALE GENOMIC DNA]</scope>
    <source>
        <strain evidence="1 2">RP8</strain>
    </source>
</reference>
<organism evidence="1 2">
    <name type="scientific">Spirosoma liriopis</name>
    <dbReference type="NCBI Taxonomy" id="2937440"/>
    <lineage>
        <taxon>Bacteria</taxon>
        <taxon>Pseudomonadati</taxon>
        <taxon>Bacteroidota</taxon>
        <taxon>Cytophagia</taxon>
        <taxon>Cytophagales</taxon>
        <taxon>Cytophagaceae</taxon>
        <taxon>Spirosoma</taxon>
    </lineage>
</organism>
<name>A0ABT0HNQ2_9BACT</name>
<dbReference type="EMBL" id="JALPRF010000003">
    <property type="protein sequence ID" value="MCK8493600.1"/>
    <property type="molecule type" value="Genomic_DNA"/>
</dbReference>
<sequence>MPLHVRLSFAVLFYLAAVGRACFGQSKKSESLFPTYQQIKASQPEIIDQVPASNTFIKTTAARVNLFNYPPKTVTYYLNDQPTTDVKYVKEVLNNKSISVETISISSPTEDGKRTIRIRYEAL</sequence>
<evidence type="ECO:0000313" key="2">
    <source>
        <dbReference type="Proteomes" id="UP001202180"/>
    </source>
</evidence>